<dbReference type="InterPro" id="IPR012947">
    <property type="entry name" value="tRNA_SAD"/>
</dbReference>
<keyword evidence="9" id="KW-0496">Mitochondrion</keyword>
<dbReference type="Pfam" id="PF07973">
    <property type="entry name" value="tRNA_SAD"/>
    <property type="match status" value="1"/>
</dbReference>
<reference evidence="15" key="1">
    <citation type="submission" date="2013-04" db="EMBL/GenBank/DDBJ databases">
        <title>The Genome Sequence of Fonticula alba ATCC 38817.</title>
        <authorList>
            <consortium name="The Broad Institute Genomics Platform"/>
            <person name="Russ C."/>
            <person name="Cuomo C."/>
            <person name="Burger G."/>
            <person name="Gray M.W."/>
            <person name="Holland P.W.H."/>
            <person name="King N."/>
            <person name="Lang F.B.F."/>
            <person name="Roger A.J."/>
            <person name="Ruiz-Trillo I."/>
            <person name="Brown M."/>
            <person name="Walker B."/>
            <person name="Young S."/>
            <person name="Zeng Q."/>
            <person name="Gargeya S."/>
            <person name="Fitzgerald M."/>
            <person name="Haas B."/>
            <person name="Abouelleil A."/>
            <person name="Allen A.W."/>
            <person name="Alvarado L."/>
            <person name="Arachchi H.M."/>
            <person name="Berlin A.M."/>
            <person name="Chapman S.B."/>
            <person name="Gainer-Dewar J."/>
            <person name="Goldberg J."/>
            <person name="Griggs A."/>
            <person name="Gujja S."/>
            <person name="Hansen M."/>
            <person name="Howarth C."/>
            <person name="Imamovic A."/>
            <person name="Ireland A."/>
            <person name="Larimer J."/>
            <person name="McCowan C."/>
            <person name="Murphy C."/>
            <person name="Pearson M."/>
            <person name="Poon T.W."/>
            <person name="Priest M."/>
            <person name="Roberts A."/>
            <person name="Saif S."/>
            <person name="Shea T."/>
            <person name="Sisk P."/>
            <person name="Sykes S."/>
            <person name="Wortman J."/>
            <person name="Nusbaum C."/>
            <person name="Birren B."/>
        </authorList>
    </citation>
    <scope>NUCLEOTIDE SEQUENCE [LARGE SCALE GENOMIC DNA]</scope>
    <source>
        <strain evidence="15">ATCC 38817</strain>
    </source>
</reference>
<evidence type="ECO:0000256" key="10">
    <source>
        <dbReference type="ARBA" id="ARBA00023146"/>
    </source>
</evidence>
<evidence type="ECO:0000256" key="9">
    <source>
        <dbReference type="ARBA" id="ARBA00023128"/>
    </source>
</evidence>
<feature type="region of interest" description="Disordered" evidence="13">
    <location>
        <begin position="362"/>
        <end position="391"/>
    </location>
</feature>
<dbReference type="InterPro" id="IPR045864">
    <property type="entry name" value="aa-tRNA-synth_II/BPL/LPL"/>
</dbReference>
<dbReference type="GO" id="GO:0005524">
    <property type="term" value="F:ATP binding"/>
    <property type="evidence" value="ECO:0007669"/>
    <property type="project" value="UniProtKB-KW"/>
</dbReference>
<evidence type="ECO:0000256" key="2">
    <source>
        <dbReference type="ARBA" id="ARBA00008226"/>
    </source>
</evidence>
<dbReference type="InterPro" id="IPR002320">
    <property type="entry name" value="Thr-tRNA-ligase_IIa"/>
</dbReference>
<protein>
    <recommendedName>
        <fullName evidence="3">threonine--tRNA ligase</fullName>
        <ecNumber evidence="3">6.1.1.3</ecNumber>
    </recommendedName>
    <alternativeName>
        <fullName evidence="11">Threonyl-tRNA synthetase</fullName>
    </alternativeName>
</protein>
<dbReference type="CDD" id="cd00771">
    <property type="entry name" value="ThrRS_core"/>
    <property type="match status" value="1"/>
</dbReference>
<dbReference type="Proteomes" id="UP000030693">
    <property type="component" value="Unassembled WGS sequence"/>
</dbReference>
<dbReference type="Gene3D" id="3.40.50.800">
    <property type="entry name" value="Anticodon-binding domain"/>
    <property type="match status" value="1"/>
</dbReference>
<dbReference type="STRING" id="691883.A0A058Z6E9"/>
<dbReference type="PANTHER" id="PTHR11451">
    <property type="entry name" value="THREONINE-TRNA LIGASE"/>
    <property type="match status" value="1"/>
</dbReference>
<dbReference type="PROSITE" id="PS50862">
    <property type="entry name" value="AA_TRNA_LIGASE_II"/>
    <property type="match status" value="1"/>
</dbReference>
<keyword evidence="5" id="KW-0547">Nucleotide-binding</keyword>
<dbReference type="OrthoDB" id="5423599at2759"/>
<proteinExistence type="inferred from homology"/>
<dbReference type="GO" id="GO:0006435">
    <property type="term" value="P:threonyl-tRNA aminoacylation"/>
    <property type="evidence" value="ECO:0007669"/>
    <property type="project" value="InterPro"/>
</dbReference>
<dbReference type="SUPFAM" id="SSF55186">
    <property type="entry name" value="ThrRS/AlaRS common domain"/>
    <property type="match status" value="2"/>
</dbReference>
<evidence type="ECO:0000256" key="12">
    <source>
        <dbReference type="ARBA" id="ARBA00049515"/>
    </source>
</evidence>
<dbReference type="FunFam" id="3.30.930.10:FF:000039">
    <property type="entry name" value="Threonyl-tRNA synthetase, mitochondrial"/>
    <property type="match status" value="1"/>
</dbReference>
<dbReference type="NCBIfam" id="TIGR00418">
    <property type="entry name" value="thrS"/>
    <property type="match status" value="1"/>
</dbReference>
<evidence type="ECO:0000256" key="7">
    <source>
        <dbReference type="ARBA" id="ARBA00022917"/>
    </source>
</evidence>
<keyword evidence="4" id="KW-0436">Ligase</keyword>
<dbReference type="SMART" id="SM00863">
    <property type="entry name" value="tRNA_SAD"/>
    <property type="match status" value="1"/>
</dbReference>
<evidence type="ECO:0000256" key="8">
    <source>
        <dbReference type="ARBA" id="ARBA00022946"/>
    </source>
</evidence>
<evidence type="ECO:0000256" key="5">
    <source>
        <dbReference type="ARBA" id="ARBA00022741"/>
    </source>
</evidence>
<feature type="domain" description="Aminoacyl-transfer RNA synthetases class-II family profile" evidence="14">
    <location>
        <begin position="620"/>
        <end position="932"/>
    </location>
</feature>
<comment type="subcellular location">
    <subcellularLocation>
        <location evidence="1">Mitochondrion matrix</location>
    </subcellularLocation>
</comment>
<dbReference type="RefSeq" id="XP_009495470.1">
    <property type="nucleotide sequence ID" value="XM_009497195.1"/>
</dbReference>
<evidence type="ECO:0000259" key="14">
    <source>
        <dbReference type="PROSITE" id="PS50862"/>
    </source>
</evidence>
<name>A0A058Z6E9_FONAL</name>
<feature type="compositionally biased region" description="Low complexity" evidence="13">
    <location>
        <begin position="988"/>
        <end position="1003"/>
    </location>
</feature>
<dbReference type="SUPFAM" id="SSF55681">
    <property type="entry name" value="Class II aaRS and biotin synthetases"/>
    <property type="match status" value="1"/>
</dbReference>
<evidence type="ECO:0000256" key="4">
    <source>
        <dbReference type="ARBA" id="ARBA00022598"/>
    </source>
</evidence>
<evidence type="ECO:0000313" key="15">
    <source>
        <dbReference type="EMBL" id="KCV69864.1"/>
    </source>
</evidence>
<dbReference type="InterPro" id="IPR006195">
    <property type="entry name" value="aa-tRNA-synth_II"/>
</dbReference>
<dbReference type="InterPro" id="IPR036621">
    <property type="entry name" value="Anticodon-bd_dom_sf"/>
</dbReference>
<dbReference type="EMBL" id="KB932205">
    <property type="protein sequence ID" value="KCV69864.1"/>
    <property type="molecule type" value="Genomic_DNA"/>
</dbReference>
<dbReference type="eggNOG" id="KOG1637">
    <property type="taxonomic scope" value="Eukaryota"/>
</dbReference>
<evidence type="ECO:0000313" key="16">
    <source>
        <dbReference type="Proteomes" id="UP000030693"/>
    </source>
</evidence>
<comment type="similarity">
    <text evidence="2">Belongs to the class-II aminoacyl-tRNA synthetase family.</text>
</comment>
<evidence type="ECO:0000256" key="13">
    <source>
        <dbReference type="SAM" id="MobiDB-lite"/>
    </source>
</evidence>
<dbReference type="GO" id="GO:0005759">
    <property type="term" value="C:mitochondrial matrix"/>
    <property type="evidence" value="ECO:0007669"/>
    <property type="project" value="UniProtKB-SubCell"/>
</dbReference>
<dbReference type="PANTHER" id="PTHR11451:SF44">
    <property type="entry name" value="THREONINE--TRNA LIGASE, CHLOROPLASTIC_MITOCHONDRIAL 2"/>
    <property type="match status" value="1"/>
</dbReference>
<evidence type="ECO:0000256" key="3">
    <source>
        <dbReference type="ARBA" id="ARBA00013163"/>
    </source>
</evidence>
<evidence type="ECO:0000256" key="6">
    <source>
        <dbReference type="ARBA" id="ARBA00022840"/>
    </source>
</evidence>
<dbReference type="GeneID" id="20528060"/>
<sequence>MLQPVLRRSLIAGFGAPAHLRSAGSSTLLRASIIQGTHAYRAPSLAAAYATVPPGRRKPLSAAQYTTLALDPAPAGSNVPFLNQLHSMRQRRQDLFQRALRRQHANLQSMHLGSEEVFVTLRLLGAKEPLLTVRASALSSPAGLLHDLVAFPDRLESQVLLSPQVSPGGHLRPLSRLWDRVQARAAVAILTPAGANPEPPGGLVAAGAAHRHTAHLAERSFIMDVGQPFSEPLPNGGFTSPRGGREFTLEFAFMTSSFQSLDNGFPDESDGLDAVRPAWTPGPEDSNQFARSALRDAYWHSSAHVLGAALEAHFGPRLFLADGPPVSRGGFFYEFGVLPSPESAVPCPTMLSANSIYSPDGKVYRQPAPADAHQQLSSGSDGAAPRRLSGSSIISPTTVTATLVNPSQDCHPHGHEHGHEHDASCGSLVPGHQMAPCAARVDPSQLSIGTGNVLMEADRTAVEKLASEISRGRYAFERALVTREEALDAFSENPFKAHFLEKLPSDAIITLYRIGNFIDLCRGPHIQHTGHIQSLSLSQTTRAYWLSDSSQPQLARSYAIAFPPGKLVGARLPAPAKGQSSAVSGAAARWEASLRVQQQRDHRQVGKRQRLFMMHDFAPGSVFMLPHGTRIYNRLVEFLRSQYRVFGYEEVVTPQLYTPELWKTSGHWDNYREDMFAVAGVNEVEPLAAGGHDPGAHDHAGGCSHTHAGGIKELMGLKPMNCPGHCLIFASDTRSHRDLPIRMADFSPLHRNELSGALNGLMRVRKFSQDDAHIFCTLDQVESEISNCLDFIDRVYKLFGFKYIVALSTRPDNYIGSLSDWDNAESALQRALQNADIPFTLNPGDGAFYGPKIDIQVADTHGRFFQTATIQLDFQLPRRFNLKYTAASGADAGADAGTRSHLKTPVMVHRAILGSVERMFGILCEHWGGRWPLWLSPRHALVCAVHPDHAAYAGEVADLLSDMGFFVDSSSVEKKSAAAAGQASGEGQAAAAAAAPPEPSAAQVPRRSIGVPRSSSLRQSISDAYRLGYSYALIVGNSERANRAVTIRGTVPPDGGAPPQTTLPLVDFARWLRYSTNAELAVMHHFGRPSVTGQVNLSSADLTDATDRSGWMVDPAGILPRKSDIFRWAAAGCPVLPGEGPGASDINL</sequence>
<feature type="compositionally biased region" description="Basic and acidic residues" evidence="13">
    <location>
        <begin position="410"/>
        <end position="423"/>
    </location>
</feature>
<evidence type="ECO:0000256" key="11">
    <source>
        <dbReference type="ARBA" id="ARBA00031900"/>
    </source>
</evidence>
<dbReference type="AlphaFoldDB" id="A0A058Z6E9"/>
<keyword evidence="8" id="KW-0809">Transit peptide</keyword>
<dbReference type="EC" id="6.1.1.3" evidence="3"/>
<dbReference type="Gene3D" id="3.30.930.10">
    <property type="entry name" value="Bira Bifunctional Protein, Domain 2"/>
    <property type="match status" value="1"/>
</dbReference>
<dbReference type="InterPro" id="IPR002314">
    <property type="entry name" value="aa-tRNA-synt_IIb"/>
</dbReference>
<keyword evidence="10" id="KW-0030">Aminoacyl-tRNA synthetase</keyword>
<organism evidence="15">
    <name type="scientific">Fonticula alba</name>
    <name type="common">Slime mold</name>
    <dbReference type="NCBI Taxonomy" id="691883"/>
    <lineage>
        <taxon>Eukaryota</taxon>
        <taxon>Rotosphaerida</taxon>
        <taxon>Fonticulaceae</taxon>
        <taxon>Fonticula</taxon>
    </lineage>
</organism>
<dbReference type="GO" id="GO:0004829">
    <property type="term" value="F:threonine-tRNA ligase activity"/>
    <property type="evidence" value="ECO:0007669"/>
    <property type="project" value="UniProtKB-EC"/>
</dbReference>
<dbReference type="Gene3D" id="3.30.980.10">
    <property type="entry name" value="Threonyl-trna Synthetase, Chain A, domain 2"/>
    <property type="match status" value="1"/>
</dbReference>
<evidence type="ECO:0000256" key="1">
    <source>
        <dbReference type="ARBA" id="ARBA00004305"/>
    </source>
</evidence>
<comment type="catalytic activity">
    <reaction evidence="12">
        <text>tRNA(Thr) + L-threonine + ATP = L-threonyl-tRNA(Thr) + AMP + diphosphate + H(+)</text>
        <dbReference type="Rhea" id="RHEA:24624"/>
        <dbReference type="Rhea" id="RHEA-COMP:9670"/>
        <dbReference type="Rhea" id="RHEA-COMP:9704"/>
        <dbReference type="ChEBI" id="CHEBI:15378"/>
        <dbReference type="ChEBI" id="CHEBI:30616"/>
        <dbReference type="ChEBI" id="CHEBI:33019"/>
        <dbReference type="ChEBI" id="CHEBI:57926"/>
        <dbReference type="ChEBI" id="CHEBI:78442"/>
        <dbReference type="ChEBI" id="CHEBI:78534"/>
        <dbReference type="ChEBI" id="CHEBI:456215"/>
        <dbReference type="EC" id="6.1.1.3"/>
    </reaction>
</comment>
<keyword evidence="7" id="KW-0648">Protein biosynthesis</keyword>
<feature type="region of interest" description="Disordered" evidence="13">
    <location>
        <begin position="404"/>
        <end position="427"/>
    </location>
</feature>
<dbReference type="PRINTS" id="PR01047">
    <property type="entry name" value="TRNASYNTHTHR"/>
</dbReference>
<keyword evidence="16" id="KW-1185">Reference proteome</keyword>
<gene>
    <name evidence="15" type="ORF">H696_03335</name>
</gene>
<keyword evidence="6" id="KW-0067">ATP-binding</keyword>
<dbReference type="InterPro" id="IPR033728">
    <property type="entry name" value="ThrRS_core"/>
</dbReference>
<accession>A0A058Z6E9</accession>
<dbReference type="InterPro" id="IPR018163">
    <property type="entry name" value="Thr/Ala-tRNA-synth_IIc_edit"/>
</dbReference>
<feature type="region of interest" description="Disordered" evidence="13">
    <location>
        <begin position="988"/>
        <end position="1011"/>
    </location>
</feature>
<dbReference type="SUPFAM" id="SSF52954">
    <property type="entry name" value="Class II aaRS ABD-related"/>
    <property type="match status" value="1"/>
</dbReference>
<dbReference type="Pfam" id="PF00587">
    <property type="entry name" value="tRNA-synt_2b"/>
    <property type="match status" value="1"/>
</dbReference>